<evidence type="ECO:0000256" key="5">
    <source>
        <dbReference type="ARBA" id="ARBA00022827"/>
    </source>
</evidence>
<dbReference type="InterPro" id="IPR007867">
    <property type="entry name" value="GMC_OxRtase_C"/>
</dbReference>
<dbReference type="InterPro" id="IPR000172">
    <property type="entry name" value="GMC_OxRdtase_N"/>
</dbReference>
<evidence type="ECO:0000313" key="11">
    <source>
        <dbReference type="Proteomes" id="UP001165190"/>
    </source>
</evidence>
<dbReference type="Pfam" id="PF05199">
    <property type="entry name" value="GMC_oxred_C"/>
    <property type="match status" value="1"/>
</dbReference>
<dbReference type="OrthoDB" id="269227at2759"/>
<evidence type="ECO:0000256" key="6">
    <source>
        <dbReference type="PIRSR" id="PIRSR000137-2"/>
    </source>
</evidence>
<feature type="binding site" evidence="6">
    <location>
        <position position="121"/>
    </location>
    <ligand>
        <name>FAD</name>
        <dbReference type="ChEBI" id="CHEBI:57692"/>
    </ligand>
</feature>
<dbReference type="Proteomes" id="UP001165190">
    <property type="component" value="Unassembled WGS sequence"/>
</dbReference>
<keyword evidence="5 6" id="KW-0274">FAD</keyword>
<dbReference type="InterPro" id="IPR012132">
    <property type="entry name" value="GMC_OxRdtase"/>
</dbReference>
<name>A0A9W7IQP4_HIBTR</name>
<dbReference type="Gene3D" id="3.30.410.40">
    <property type="match status" value="1"/>
</dbReference>
<organism evidence="10 11">
    <name type="scientific">Hibiscus trionum</name>
    <name type="common">Flower of an hour</name>
    <dbReference type="NCBI Taxonomy" id="183268"/>
    <lineage>
        <taxon>Eukaryota</taxon>
        <taxon>Viridiplantae</taxon>
        <taxon>Streptophyta</taxon>
        <taxon>Embryophyta</taxon>
        <taxon>Tracheophyta</taxon>
        <taxon>Spermatophyta</taxon>
        <taxon>Magnoliopsida</taxon>
        <taxon>eudicotyledons</taxon>
        <taxon>Gunneridae</taxon>
        <taxon>Pentapetalae</taxon>
        <taxon>rosids</taxon>
        <taxon>malvids</taxon>
        <taxon>Malvales</taxon>
        <taxon>Malvaceae</taxon>
        <taxon>Malvoideae</taxon>
        <taxon>Hibiscus</taxon>
    </lineage>
</organism>
<proteinExistence type="inferred from homology"/>
<comment type="similarity">
    <text evidence="2">Belongs to the GMC oxidoreductase family.</text>
</comment>
<evidence type="ECO:0000256" key="8">
    <source>
        <dbReference type="SAM" id="SignalP"/>
    </source>
</evidence>
<keyword evidence="4 8" id="KW-0732">Signal</keyword>
<evidence type="ECO:0000259" key="9">
    <source>
        <dbReference type="PROSITE" id="PS00624"/>
    </source>
</evidence>
<evidence type="ECO:0000256" key="1">
    <source>
        <dbReference type="ARBA" id="ARBA00001974"/>
    </source>
</evidence>
<feature type="binding site" evidence="6">
    <location>
        <begin position="536"/>
        <end position="537"/>
    </location>
    <ligand>
        <name>FAD</name>
        <dbReference type="ChEBI" id="CHEBI:57692"/>
    </ligand>
</feature>
<feature type="binding site" evidence="6">
    <location>
        <begin position="75"/>
        <end position="76"/>
    </location>
    <ligand>
        <name>FAD</name>
        <dbReference type="ChEBI" id="CHEBI:57692"/>
    </ligand>
</feature>
<evidence type="ECO:0000256" key="3">
    <source>
        <dbReference type="ARBA" id="ARBA00022630"/>
    </source>
</evidence>
<dbReference type="EMBL" id="BSYR01000035">
    <property type="protein sequence ID" value="GMI99568.1"/>
    <property type="molecule type" value="Genomic_DNA"/>
</dbReference>
<comment type="cofactor">
    <cofactor evidence="1 6">
        <name>FAD</name>
        <dbReference type="ChEBI" id="CHEBI:57692"/>
    </cofactor>
</comment>
<keyword evidence="7" id="KW-1015">Disulfide bond</keyword>
<evidence type="ECO:0000256" key="2">
    <source>
        <dbReference type="ARBA" id="ARBA00010790"/>
    </source>
</evidence>
<dbReference type="PANTHER" id="PTHR45968:SF31">
    <property type="entry name" value="GLUCOSE-METHANOL-CHOLINE (GMC) OXIDOREDUCTASE FAMILY PROTEIN"/>
    <property type="match status" value="1"/>
</dbReference>
<dbReference type="GO" id="GO:0050660">
    <property type="term" value="F:flavin adenine dinucleotide binding"/>
    <property type="evidence" value="ECO:0007669"/>
    <property type="project" value="InterPro"/>
</dbReference>
<dbReference type="Gene3D" id="3.50.50.60">
    <property type="entry name" value="FAD/NAD(P)-binding domain"/>
    <property type="match status" value="1"/>
</dbReference>
<sequence length="557" mass="60982">MDMGLWSFLKAFLPFVFALNPYFCLSQTAPHYSFVDEATSAPPVSYHNYIVVGGGAAGCPLAATLSETANVLVLERGGSPYRKPGDTDKGNFLLTLLDPTPDSYAQAFITEDGVYNHRARVLGGGTVFNAGFYSHAEPDFIKESILDETLVQDSYRWVEKKVAFEAPVLEWQSAFINGLLEAGVLPYNGFTYDHINGTKIGATIFDTDDRRHSAADLLEYANPKQIKVYLHATVHKIILTTESTRSRPRAEGVIFEDAFGVKHTAFLTKDPKSEIIVSAGAIGSPQLLMLSGIGPASDLEALGIEVVIDQPMVGQGLGDNSLNGLIIPSPVPVELSLISSVGISQPVNYIEAGSGLNLAPSFGFERITKLLLPFLNQTTVGSLFDTRLKGGIIVQKVARPISRGHIELRSTDPNQTPKVRFNYFQEPEDLRKCVQGMKTIINIVNSKAFSRFRYRTISTQLLLTLVAALPLNLRPRSLATALSLEQFCRDTVMTFWHHHGGCQIGKVVDQDYRVLGVDGLRVIDASTFSFTPGTNPQATIMMLGRAMGVRIQNDRHS</sequence>
<accession>A0A9W7IQP4</accession>
<gene>
    <name evidence="10" type="ORF">HRI_003626100</name>
</gene>
<dbReference type="PROSITE" id="PS00624">
    <property type="entry name" value="GMC_OXRED_2"/>
    <property type="match status" value="1"/>
</dbReference>
<dbReference type="AlphaFoldDB" id="A0A9W7IQP4"/>
<dbReference type="InterPro" id="IPR036188">
    <property type="entry name" value="FAD/NAD-bd_sf"/>
</dbReference>
<dbReference type="InterPro" id="IPR051871">
    <property type="entry name" value="GMC_Oxidoreductase-Related"/>
</dbReference>
<dbReference type="Pfam" id="PF00732">
    <property type="entry name" value="GMC_oxred_N"/>
    <property type="match status" value="1"/>
</dbReference>
<evidence type="ECO:0000313" key="10">
    <source>
        <dbReference type="EMBL" id="GMI99568.1"/>
    </source>
</evidence>
<keyword evidence="11" id="KW-1185">Reference proteome</keyword>
<dbReference type="PANTHER" id="PTHR45968">
    <property type="entry name" value="OSJNBA0019K04.7 PROTEIN"/>
    <property type="match status" value="1"/>
</dbReference>
<evidence type="ECO:0000256" key="4">
    <source>
        <dbReference type="ARBA" id="ARBA00022729"/>
    </source>
</evidence>
<feature type="signal peptide" evidence="8">
    <location>
        <begin position="1"/>
        <end position="18"/>
    </location>
</feature>
<reference evidence="10" key="1">
    <citation type="submission" date="2023-05" db="EMBL/GenBank/DDBJ databases">
        <title>Genome and transcriptome analyses reveal genes involved in the formation of fine ridges on petal epidermal cells in Hibiscus trionum.</title>
        <authorList>
            <person name="Koshimizu S."/>
            <person name="Masuda S."/>
            <person name="Ishii T."/>
            <person name="Shirasu K."/>
            <person name="Hoshino A."/>
            <person name="Arita M."/>
        </authorList>
    </citation>
    <scope>NUCLEOTIDE SEQUENCE</scope>
    <source>
        <strain evidence="10">Hamamatsu line</strain>
    </source>
</reference>
<feature type="disulfide bond" evidence="7">
    <location>
        <begin position="433"/>
        <end position="488"/>
    </location>
</feature>
<dbReference type="GO" id="GO:0016614">
    <property type="term" value="F:oxidoreductase activity, acting on CH-OH group of donors"/>
    <property type="evidence" value="ECO:0007669"/>
    <property type="project" value="InterPro"/>
</dbReference>
<feature type="domain" description="Glucose-methanol-choline oxidoreductase N-terminal" evidence="9">
    <location>
        <begin position="280"/>
        <end position="294"/>
    </location>
</feature>
<dbReference type="SUPFAM" id="SSF54373">
    <property type="entry name" value="FAD-linked reductases, C-terminal domain"/>
    <property type="match status" value="1"/>
</dbReference>
<feature type="binding site" evidence="6">
    <location>
        <begin position="496"/>
        <end position="497"/>
    </location>
    <ligand>
        <name>FAD</name>
        <dbReference type="ChEBI" id="CHEBI:57692"/>
    </ligand>
</feature>
<dbReference type="SUPFAM" id="SSF51905">
    <property type="entry name" value="FAD/NAD(P)-binding domain"/>
    <property type="match status" value="1"/>
</dbReference>
<feature type="chain" id="PRO_5040880716" description="Glucose-methanol-choline oxidoreductase N-terminal domain-containing protein" evidence="8">
    <location>
        <begin position="19"/>
        <end position="557"/>
    </location>
</feature>
<feature type="binding site" evidence="6">
    <location>
        <position position="234"/>
    </location>
    <ligand>
        <name>FAD</name>
        <dbReference type="ChEBI" id="CHEBI:57692"/>
    </ligand>
</feature>
<comment type="caution">
    <text evidence="10">The sequence shown here is derived from an EMBL/GenBank/DDBJ whole genome shotgun (WGS) entry which is preliminary data.</text>
</comment>
<evidence type="ECO:0000256" key="7">
    <source>
        <dbReference type="PIRSR" id="PIRSR000137-3"/>
    </source>
</evidence>
<dbReference type="PIRSF" id="PIRSF000137">
    <property type="entry name" value="Alcohol_oxidase"/>
    <property type="match status" value="1"/>
</dbReference>
<keyword evidence="3" id="KW-0285">Flavoprotein</keyword>
<protein>
    <recommendedName>
        <fullName evidence="9">Glucose-methanol-choline oxidoreductase N-terminal domain-containing protein</fullName>
    </recommendedName>
</protein>